<sequence>MASNNMTKHAASNLICLLSLVLSLAVSSSATGRILHQPFFPRGSIPPDSCPTPTPTHKAFFPSNHSPPTPPPPIALSTFPANIFSPFSLPPVIAIVVSVSLLSVALLALLALFIYYRNKYTTPPHQVSRSDSLLLYPPNTLTFDAIASHKPPSPSSSFDFLYLGTVVNSREACMGTSAAPYQKLGSLELKPLLLLPRHRNRATGKDDEEEEFYSPRGSSGRRPNPVRVLRRGMDRLGIGSRSFNSAINSASLTSSLCLNLSLGNSLEPLRPMTSSSPSSPYIDWNFPTSKHRKKPPSPLPLPPPCFWETSPNNNEDARKQKLKPLHWDKARASWIGPWFGIT</sequence>
<proteinExistence type="predicted"/>
<comment type="caution">
    <text evidence="4">The sequence shown here is derived from an EMBL/GenBank/DDBJ whole genome shotgun (WGS) entry which is preliminary data.</text>
</comment>
<feature type="transmembrane region" description="Helical" evidence="2">
    <location>
        <begin position="92"/>
        <end position="116"/>
    </location>
</feature>
<evidence type="ECO:0000256" key="2">
    <source>
        <dbReference type="SAM" id="Phobius"/>
    </source>
</evidence>
<accession>A0AAE1M651</accession>
<dbReference type="GO" id="GO:0051015">
    <property type="term" value="F:actin filament binding"/>
    <property type="evidence" value="ECO:0007669"/>
    <property type="project" value="InterPro"/>
</dbReference>
<reference evidence="4" key="1">
    <citation type="submission" date="2023-10" db="EMBL/GenBank/DDBJ databases">
        <title>Chromosome-level genome of the transformable northern wattle, Acacia crassicarpa.</title>
        <authorList>
            <person name="Massaro I."/>
            <person name="Sinha N.R."/>
            <person name="Poethig S."/>
            <person name="Leichty A.R."/>
        </authorList>
    </citation>
    <scope>NUCLEOTIDE SEQUENCE</scope>
    <source>
        <strain evidence="4">Acra3RX</strain>
        <tissue evidence="4">Leaf</tissue>
    </source>
</reference>
<evidence type="ECO:0000256" key="1">
    <source>
        <dbReference type="SAM" id="MobiDB-lite"/>
    </source>
</evidence>
<dbReference type="AlphaFoldDB" id="A0AAE1M651"/>
<dbReference type="PANTHER" id="PTHR23213">
    <property type="entry name" value="FORMIN-RELATED"/>
    <property type="match status" value="1"/>
</dbReference>
<dbReference type="Proteomes" id="UP001293593">
    <property type="component" value="Unassembled WGS sequence"/>
</dbReference>
<dbReference type="GO" id="GO:0045010">
    <property type="term" value="P:actin nucleation"/>
    <property type="evidence" value="ECO:0007669"/>
    <property type="project" value="InterPro"/>
</dbReference>
<keyword evidence="2" id="KW-0812">Transmembrane</keyword>
<keyword evidence="3" id="KW-0732">Signal</keyword>
<evidence type="ECO:0000313" key="4">
    <source>
        <dbReference type="EMBL" id="KAK4254797.1"/>
    </source>
</evidence>
<dbReference type="PANTHER" id="PTHR23213:SF368">
    <property type="entry name" value="HISTONE H3-K79 METHYLTRANSFERASE"/>
    <property type="match status" value="1"/>
</dbReference>
<feature type="region of interest" description="Disordered" evidence="1">
    <location>
        <begin position="198"/>
        <end position="226"/>
    </location>
</feature>
<gene>
    <name evidence="4" type="ORF">QN277_007893</name>
</gene>
<feature type="signal peptide" evidence="3">
    <location>
        <begin position="1"/>
        <end position="32"/>
    </location>
</feature>
<keyword evidence="5" id="KW-1185">Reference proteome</keyword>
<name>A0AAE1M651_9FABA</name>
<organism evidence="4 5">
    <name type="scientific">Acacia crassicarpa</name>
    <name type="common">northern wattle</name>
    <dbReference type="NCBI Taxonomy" id="499986"/>
    <lineage>
        <taxon>Eukaryota</taxon>
        <taxon>Viridiplantae</taxon>
        <taxon>Streptophyta</taxon>
        <taxon>Embryophyta</taxon>
        <taxon>Tracheophyta</taxon>
        <taxon>Spermatophyta</taxon>
        <taxon>Magnoliopsida</taxon>
        <taxon>eudicotyledons</taxon>
        <taxon>Gunneridae</taxon>
        <taxon>Pentapetalae</taxon>
        <taxon>rosids</taxon>
        <taxon>fabids</taxon>
        <taxon>Fabales</taxon>
        <taxon>Fabaceae</taxon>
        <taxon>Caesalpinioideae</taxon>
        <taxon>mimosoid clade</taxon>
        <taxon>Acacieae</taxon>
        <taxon>Acacia</taxon>
    </lineage>
</organism>
<protein>
    <submittedName>
        <fullName evidence="4">Uncharacterized protein</fullName>
    </submittedName>
</protein>
<keyword evidence="2" id="KW-1133">Transmembrane helix</keyword>
<dbReference type="InterPro" id="IPR027643">
    <property type="entry name" value="Formin-like_plant"/>
</dbReference>
<evidence type="ECO:0000256" key="3">
    <source>
        <dbReference type="SAM" id="SignalP"/>
    </source>
</evidence>
<dbReference type="EMBL" id="JAWXYG010000013">
    <property type="protein sequence ID" value="KAK4254797.1"/>
    <property type="molecule type" value="Genomic_DNA"/>
</dbReference>
<feature type="chain" id="PRO_5041907967" evidence="3">
    <location>
        <begin position="33"/>
        <end position="342"/>
    </location>
</feature>
<keyword evidence="2" id="KW-0472">Membrane</keyword>
<evidence type="ECO:0000313" key="5">
    <source>
        <dbReference type="Proteomes" id="UP001293593"/>
    </source>
</evidence>